<evidence type="ECO:0000313" key="3">
    <source>
        <dbReference type="EMBL" id="QAY64177.1"/>
    </source>
</evidence>
<dbReference type="EMBL" id="CP035495">
    <property type="protein sequence ID" value="QAY64177.1"/>
    <property type="molecule type" value="Genomic_DNA"/>
</dbReference>
<dbReference type="InterPro" id="IPR027805">
    <property type="entry name" value="Transposase_HTH_dom"/>
</dbReference>
<dbReference type="Proteomes" id="UP000291758">
    <property type="component" value="Chromosome"/>
</dbReference>
<feature type="region of interest" description="Disordered" evidence="1">
    <location>
        <begin position="265"/>
        <end position="287"/>
    </location>
</feature>
<feature type="domain" description="Transposase Helix-turn-helix" evidence="2">
    <location>
        <begin position="40"/>
        <end position="78"/>
    </location>
</feature>
<feature type="compositionally biased region" description="Basic residues" evidence="1">
    <location>
        <begin position="266"/>
        <end position="285"/>
    </location>
</feature>
<organism evidence="3 4">
    <name type="scientific">Xylanimonas allomyrinae</name>
    <dbReference type="NCBI Taxonomy" id="2509459"/>
    <lineage>
        <taxon>Bacteria</taxon>
        <taxon>Bacillati</taxon>
        <taxon>Actinomycetota</taxon>
        <taxon>Actinomycetes</taxon>
        <taxon>Micrococcales</taxon>
        <taxon>Promicromonosporaceae</taxon>
        <taxon>Xylanimonas</taxon>
    </lineage>
</organism>
<dbReference type="AlphaFoldDB" id="A0A4P6EUP5"/>
<accession>A0A4P6EUP5</accession>
<feature type="compositionally biased region" description="Basic and acidic residues" evidence="1">
    <location>
        <begin position="222"/>
        <end position="245"/>
    </location>
</feature>
<dbReference type="OrthoDB" id="5141296at2"/>
<sequence>MRADPCLTSELIARAFQVHAGQPDGQRYDFALGFGTTVTMVLMKVRHNLAQQLTGHLFGIWQPTVSRIWRYLLPILGQVTATDHRHLAETLERGTVLVDGTPIPTGNRTGTGTTNFNAKHHKQALGIRVAAFYDGRPCDVSLPVHGSRHNSRAPEEVGWADQITAASTDKTIAVLADTAYVKHTQLTHTGASRAPNAPTPTASGTGTSPPAAPRRMHHRRPQTVEDPRHRLQRPPDRTTKHDPHDHQHRVLPTGHVNNALTVPTLKSHKKTSSTRSMQRHQHAPLRKHEREALLRCLSRRKTGCHVFLLPKLSRSSKNIRPKCLASRNSIAKPHRDHLECGVQKATRKSRSLSIPLAEDIGTTGRRKKIERLTKDPL</sequence>
<reference evidence="3 4" key="1">
    <citation type="submission" date="2019-01" db="EMBL/GenBank/DDBJ databases">
        <title>Genome sequencing of strain 2JSPR-7.</title>
        <authorList>
            <person name="Heo J."/>
            <person name="Kim S.-J."/>
            <person name="Kim J.-S."/>
            <person name="Hong S.-B."/>
            <person name="Kwon S.-W."/>
        </authorList>
    </citation>
    <scope>NUCLEOTIDE SEQUENCE [LARGE SCALE GENOMIC DNA]</scope>
    <source>
        <strain evidence="3 4">2JSPR-7</strain>
    </source>
</reference>
<protein>
    <submittedName>
        <fullName evidence="3">Transposase family protein</fullName>
    </submittedName>
</protein>
<evidence type="ECO:0000313" key="4">
    <source>
        <dbReference type="Proteomes" id="UP000291758"/>
    </source>
</evidence>
<dbReference type="KEGG" id="xyl:ET495_14190"/>
<gene>
    <name evidence="3" type="ORF">ET495_14190</name>
</gene>
<feature type="region of interest" description="Disordered" evidence="1">
    <location>
        <begin position="186"/>
        <end position="251"/>
    </location>
</feature>
<keyword evidence="4" id="KW-1185">Reference proteome</keyword>
<dbReference type="Pfam" id="PF13613">
    <property type="entry name" value="HTH_Tnp_4"/>
    <property type="match status" value="1"/>
</dbReference>
<evidence type="ECO:0000256" key="1">
    <source>
        <dbReference type="SAM" id="MobiDB-lite"/>
    </source>
</evidence>
<proteinExistence type="predicted"/>
<name>A0A4P6EUP5_9MICO</name>
<evidence type="ECO:0000259" key="2">
    <source>
        <dbReference type="Pfam" id="PF13613"/>
    </source>
</evidence>
<feature type="compositionally biased region" description="Low complexity" evidence="1">
    <location>
        <begin position="194"/>
        <end position="209"/>
    </location>
</feature>